<gene>
    <name evidence="3" type="ORF">EPD60_11975</name>
</gene>
<keyword evidence="4" id="KW-1185">Reference proteome</keyword>
<feature type="domain" description="Beta-lactamase class A catalytic" evidence="2">
    <location>
        <begin position="94"/>
        <end position="201"/>
    </location>
</feature>
<protein>
    <recommendedName>
        <fullName evidence="2">Beta-lactamase class A catalytic domain-containing protein</fullName>
    </recommendedName>
</protein>
<proteinExistence type="predicted"/>
<dbReference type="Proteomes" id="UP000295334">
    <property type="component" value="Unassembled WGS sequence"/>
</dbReference>
<dbReference type="Pfam" id="PF13354">
    <property type="entry name" value="Beta-lactamase2"/>
    <property type="match status" value="1"/>
</dbReference>
<reference evidence="3 4" key="1">
    <citation type="submission" date="2019-03" db="EMBL/GenBank/DDBJ databases">
        <authorList>
            <person name="Kim M.K.M."/>
        </authorList>
    </citation>
    <scope>NUCLEOTIDE SEQUENCE [LARGE SCALE GENOMIC DNA]</scope>
    <source>
        <strain evidence="3 4">17J68-12</strain>
    </source>
</reference>
<organism evidence="3 4">
    <name type="scientific">Flaviaesturariibacter flavus</name>
    <dbReference type="NCBI Taxonomy" id="2502780"/>
    <lineage>
        <taxon>Bacteria</taxon>
        <taxon>Pseudomonadati</taxon>
        <taxon>Bacteroidota</taxon>
        <taxon>Chitinophagia</taxon>
        <taxon>Chitinophagales</taxon>
        <taxon>Chitinophagaceae</taxon>
        <taxon>Flaviaestuariibacter</taxon>
    </lineage>
</organism>
<accession>A0A4R1BA37</accession>
<feature type="signal peptide" evidence="1">
    <location>
        <begin position="1"/>
        <end position="22"/>
    </location>
</feature>
<dbReference type="EMBL" id="SJZI01000043">
    <property type="protein sequence ID" value="TCJ13805.1"/>
    <property type="molecule type" value="Genomic_DNA"/>
</dbReference>
<evidence type="ECO:0000259" key="2">
    <source>
        <dbReference type="Pfam" id="PF13354"/>
    </source>
</evidence>
<name>A0A4R1BA37_9BACT</name>
<dbReference type="OrthoDB" id="1884322at2"/>
<evidence type="ECO:0000313" key="4">
    <source>
        <dbReference type="Proteomes" id="UP000295334"/>
    </source>
</evidence>
<keyword evidence="1" id="KW-0732">Signal</keyword>
<dbReference type="PROSITE" id="PS51257">
    <property type="entry name" value="PROKAR_LIPOPROTEIN"/>
    <property type="match status" value="1"/>
</dbReference>
<evidence type="ECO:0000313" key="3">
    <source>
        <dbReference type="EMBL" id="TCJ13805.1"/>
    </source>
</evidence>
<dbReference type="Gene3D" id="3.40.710.10">
    <property type="entry name" value="DD-peptidase/beta-lactamase superfamily"/>
    <property type="match status" value="1"/>
</dbReference>
<dbReference type="InterPro" id="IPR045155">
    <property type="entry name" value="Beta-lactam_cat"/>
</dbReference>
<dbReference type="SUPFAM" id="SSF56601">
    <property type="entry name" value="beta-lactamase/transpeptidase-like"/>
    <property type="match status" value="1"/>
</dbReference>
<dbReference type="GO" id="GO:0030655">
    <property type="term" value="P:beta-lactam antibiotic catabolic process"/>
    <property type="evidence" value="ECO:0007669"/>
    <property type="project" value="InterPro"/>
</dbReference>
<dbReference type="AlphaFoldDB" id="A0A4R1BA37"/>
<sequence>MTTGIAKWAAVAAFVLATLFSACRPARRAAAAAPPLRAVPAADPLLDSLLRSHPEWFDTLLRQPRWGIQILYTRVDRDSANHPHLTHFGWGDFTRYFYPASTVKLPAAALALQRLEELGIPGLDKSSTMITEAARPGQARVYNDPEAPDGRPTIETYIRKALLVSDNDAFNRLYEFLGQEYLNQSLQAMGYDSTQIVHRLAISLPEAANRATNPVQFFDTAGHLQYAQQPRVSSLRYAPRSERLGTGFIRGSTLVNEPFDFSRRNRLPLPYLHQMMISLAMPDALPPKQRFRIGEESRRFLLYWASRWPREADFPRYDSTRFPDTYAKFLLYGAGRGKPRPGVRIFNKIGNAYGFLVDAAYIVDFDAGVEFFLSAVISCNSDGIYNDDRYDYNTAGYPFMQHLGEVLLDYERARPRARRPDLSALPR</sequence>
<evidence type="ECO:0000256" key="1">
    <source>
        <dbReference type="SAM" id="SignalP"/>
    </source>
</evidence>
<dbReference type="InterPro" id="IPR012338">
    <property type="entry name" value="Beta-lactam/transpept-like"/>
</dbReference>
<comment type="caution">
    <text evidence="3">The sequence shown here is derived from an EMBL/GenBank/DDBJ whole genome shotgun (WGS) entry which is preliminary data.</text>
</comment>
<dbReference type="GO" id="GO:0008800">
    <property type="term" value="F:beta-lactamase activity"/>
    <property type="evidence" value="ECO:0007669"/>
    <property type="project" value="InterPro"/>
</dbReference>
<feature type="chain" id="PRO_5020981894" description="Beta-lactamase class A catalytic domain-containing protein" evidence="1">
    <location>
        <begin position="23"/>
        <end position="427"/>
    </location>
</feature>
<dbReference type="RefSeq" id="WP_131449712.1">
    <property type="nucleotide sequence ID" value="NZ_SJZI01000043.1"/>
</dbReference>